<evidence type="ECO:0000313" key="6">
    <source>
        <dbReference type="EMBL" id="GAH01410.1"/>
    </source>
</evidence>
<dbReference type="InterPro" id="IPR005843">
    <property type="entry name" value="A-D-PHexomutase_C"/>
</dbReference>
<gene>
    <name evidence="6" type="ORF">S01H4_37586</name>
</gene>
<feature type="domain" description="Alpha-D-phosphohexomutase alpha/beta/alpha" evidence="5">
    <location>
        <begin position="1"/>
        <end position="47"/>
    </location>
</feature>
<protein>
    <recommendedName>
        <fullName evidence="7">Alpha-D-phosphohexomutase C-terminal domain-containing protein</fullName>
    </recommendedName>
</protein>
<accession>X1CZF9</accession>
<keyword evidence="1" id="KW-0479">Metal-binding</keyword>
<feature type="domain" description="Alpha-D-phosphohexomutase C-terminal" evidence="4">
    <location>
        <begin position="87"/>
        <end position="133"/>
    </location>
</feature>
<organism evidence="6">
    <name type="scientific">marine sediment metagenome</name>
    <dbReference type="NCBI Taxonomy" id="412755"/>
    <lineage>
        <taxon>unclassified sequences</taxon>
        <taxon>metagenomes</taxon>
        <taxon>ecological metagenomes</taxon>
    </lineage>
</organism>
<dbReference type="InterPro" id="IPR016055">
    <property type="entry name" value="A-D-PHexomutase_a/b/a-I/II/III"/>
</dbReference>
<comment type="caution">
    <text evidence="6">The sequence shown here is derived from an EMBL/GenBank/DDBJ whole genome shotgun (WGS) entry which is preliminary data.</text>
</comment>
<evidence type="ECO:0000256" key="3">
    <source>
        <dbReference type="ARBA" id="ARBA00023235"/>
    </source>
</evidence>
<dbReference type="PANTHER" id="PTHR45745">
    <property type="entry name" value="PHOSPHOMANNOMUTASE 45A"/>
    <property type="match status" value="1"/>
</dbReference>
<keyword evidence="3" id="KW-0413">Isomerase</keyword>
<dbReference type="AlphaFoldDB" id="X1CZF9"/>
<dbReference type="InterPro" id="IPR036900">
    <property type="entry name" value="A-D-PHexomutase_C_sf"/>
</dbReference>
<dbReference type="GO" id="GO:0008973">
    <property type="term" value="F:phosphopentomutase activity"/>
    <property type="evidence" value="ECO:0007669"/>
    <property type="project" value="TreeGrafter"/>
</dbReference>
<reference evidence="6" key="1">
    <citation type="journal article" date="2014" name="Front. Microbiol.">
        <title>High frequency of phylogenetically diverse reductive dehalogenase-homologous genes in deep subseafloor sedimentary metagenomes.</title>
        <authorList>
            <person name="Kawai M."/>
            <person name="Futagami T."/>
            <person name="Toyoda A."/>
            <person name="Takaki Y."/>
            <person name="Nishi S."/>
            <person name="Hori S."/>
            <person name="Arai W."/>
            <person name="Tsubouchi T."/>
            <person name="Morono Y."/>
            <person name="Uchiyama I."/>
            <person name="Ito T."/>
            <person name="Fujiyama A."/>
            <person name="Inagaki F."/>
            <person name="Takami H."/>
        </authorList>
    </citation>
    <scope>NUCLEOTIDE SEQUENCE</scope>
    <source>
        <strain evidence="6">Expedition CK06-06</strain>
    </source>
</reference>
<evidence type="ECO:0008006" key="7">
    <source>
        <dbReference type="Google" id="ProtNLM"/>
    </source>
</evidence>
<dbReference type="GO" id="GO:0005975">
    <property type="term" value="P:carbohydrate metabolic process"/>
    <property type="evidence" value="ECO:0007669"/>
    <property type="project" value="InterPro"/>
</dbReference>
<dbReference type="GO" id="GO:0006166">
    <property type="term" value="P:purine ribonucleoside salvage"/>
    <property type="evidence" value="ECO:0007669"/>
    <property type="project" value="TreeGrafter"/>
</dbReference>
<dbReference type="EMBL" id="BART01020208">
    <property type="protein sequence ID" value="GAH01410.1"/>
    <property type="molecule type" value="Genomic_DNA"/>
</dbReference>
<evidence type="ECO:0000259" key="5">
    <source>
        <dbReference type="Pfam" id="PF02880"/>
    </source>
</evidence>
<dbReference type="GO" id="GO:0046872">
    <property type="term" value="F:metal ion binding"/>
    <property type="evidence" value="ECO:0007669"/>
    <property type="project" value="UniProtKB-KW"/>
</dbReference>
<name>X1CZF9_9ZZZZ</name>
<dbReference type="Pfam" id="PF00408">
    <property type="entry name" value="PGM_PMM_IV"/>
    <property type="match status" value="1"/>
</dbReference>
<dbReference type="InterPro" id="IPR005846">
    <property type="entry name" value="A-D-PHexomutase_a/b/a-III"/>
</dbReference>
<evidence type="ECO:0000256" key="1">
    <source>
        <dbReference type="ARBA" id="ARBA00022723"/>
    </source>
</evidence>
<dbReference type="Gene3D" id="3.30.310.50">
    <property type="entry name" value="Alpha-D-phosphohexomutase, C-terminal domain"/>
    <property type="match status" value="1"/>
</dbReference>
<dbReference type="SUPFAM" id="SSF53738">
    <property type="entry name" value="Phosphoglucomutase, first 3 domains"/>
    <property type="match status" value="1"/>
</dbReference>
<sequence>MGGEESGGMSIRGHIPEGDGVLIGLLLLEVMADADVPIHELIDDLLNDVGPAQYARKDIRLSRPVSKADMVQLLVNTAPSSIAGVSVQDIQTTDGIKYYLDDGSWLLIRPSGTEPVLRVYAEAPEKDRVSKLLEFGQSVAESS</sequence>
<dbReference type="SUPFAM" id="SSF55957">
    <property type="entry name" value="Phosphoglucomutase, C-terminal domain"/>
    <property type="match status" value="1"/>
</dbReference>
<evidence type="ECO:0000256" key="2">
    <source>
        <dbReference type="ARBA" id="ARBA00022842"/>
    </source>
</evidence>
<proteinExistence type="predicted"/>
<dbReference type="PANTHER" id="PTHR45745:SF1">
    <property type="entry name" value="PHOSPHOGLUCOMUTASE 2B-RELATED"/>
    <property type="match status" value="1"/>
</dbReference>
<keyword evidence="2" id="KW-0460">Magnesium</keyword>
<dbReference type="Gene3D" id="3.40.120.10">
    <property type="entry name" value="Alpha-D-Glucose-1,6-Bisphosphate, subunit A, domain 3"/>
    <property type="match status" value="1"/>
</dbReference>
<evidence type="ECO:0000259" key="4">
    <source>
        <dbReference type="Pfam" id="PF00408"/>
    </source>
</evidence>
<dbReference type="Pfam" id="PF02880">
    <property type="entry name" value="PGM_PMM_III"/>
    <property type="match status" value="1"/>
</dbReference>